<sequence>MTSGGYSGTPLIRKLGIQPGMKVMLVNAPPDYFQLLGEDISGQVVKSGAADLVHLFAIKAAVLREEFSRLISEMPSNTIIWISWYKKASRLPTDINEDLIRDIVLPLDWVDIKVCSVSEQWSGLKIVKRKAAR</sequence>
<proteinExistence type="predicted"/>
<evidence type="ECO:0000313" key="1">
    <source>
        <dbReference type="EMBL" id="SJZ73313.1"/>
    </source>
</evidence>
<organism evidence="1 2">
    <name type="scientific">Sediminibacterium ginsengisoli</name>
    <dbReference type="NCBI Taxonomy" id="413434"/>
    <lineage>
        <taxon>Bacteria</taxon>
        <taxon>Pseudomonadati</taxon>
        <taxon>Bacteroidota</taxon>
        <taxon>Chitinophagia</taxon>
        <taxon>Chitinophagales</taxon>
        <taxon>Chitinophagaceae</taxon>
        <taxon>Sediminibacterium</taxon>
    </lineage>
</organism>
<dbReference type="STRING" id="413434.SAMN04488132_10454"/>
<dbReference type="Proteomes" id="UP000190888">
    <property type="component" value="Unassembled WGS sequence"/>
</dbReference>
<keyword evidence="2" id="KW-1185">Reference proteome</keyword>
<reference evidence="1 2" key="1">
    <citation type="submission" date="2017-02" db="EMBL/GenBank/DDBJ databases">
        <authorList>
            <person name="Peterson S.W."/>
        </authorList>
    </citation>
    <scope>NUCLEOTIDE SEQUENCE [LARGE SCALE GENOMIC DNA]</scope>
    <source>
        <strain evidence="1 2">DSM 22335</strain>
    </source>
</reference>
<dbReference type="AlphaFoldDB" id="A0A1T4N1Z2"/>
<evidence type="ECO:0000313" key="2">
    <source>
        <dbReference type="Proteomes" id="UP000190888"/>
    </source>
</evidence>
<dbReference type="EMBL" id="FUWH01000004">
    <property type="protein sequence ID" value="SJZ73313.1"/>
    <property type="molecule type" value="Genomic_DNA"/>
</dbReference>
<gene>
    <name evidence="1" type="ORF">SAMN04488132_10454</name>
</gene>
<evidence type="ECO:0008006" key="3">
    <source>
        <dbReference type="Google" id="ProtNLM"/>
    </source>
</evidence>
<name>A0A1T4N1Z2_9BACT</name>
<accession>A0A1T4N1Z2</accession>
<protein>
    <recommendedName>
        <fullName evidence="3">DUF3052 domain-containing protein</fullName>
    </recommendedName>
</protein>